<comment type="caution">
    <text evidence="1">The sequence shown here is derived from an EMBL/GenBank/DDBJ whole genome shotgun (WGS) entry which is preliminary data.</text>
</comment>
<protein>
    <submittedName>
        <fullName evidence="1">Uncharacterized protein</fullName>
    </submittedName>
</protein>
<name>A0A512H8Q8_9PROT</name>
<dbReference type="Pfam" id="PF21842">
    <property type="entry name" value="DUF6901"/>
    <property type="match status" value="1"/>
</dbReference>
<dbReference type="InterPro" id="IPR054196">
    <property type="entry name" value="DUF6901"/>
</dbReference>
<reference evidence="1 2" key="1">
    <citation type="submission" date="2019-07" db="EMBL/GenBank/DDBJ databases">
        <title>Whole genome shotgun sequence of Rhodospirillum oryzae NBRC 107573.</title>
        <authorList>
            <person name="Hosoyama A."/>
            <person name="Uohara A."/>
            <person name="Ohji S."/>
            <person name="Ichikawa N."/>
        </authorList>
    </citation>
    <scope>NUCLEOTIDE SEQUENCE [LARGE SCALE GENOMIC DNA]</scope>
    <source>
        <strain evidence="1 2">NBRC 107573</strain>
    </source>
</reference>
<dbReference type="RefSeq" id="WP_147163857.1">
    <property type="nucleotide sequence ID" value="NZ_BJZO01000050.1"/>
</dbReference>
<evidence type="ECO:0000313" key="2">
    <source>
        <dbReference type="Proteomes" id="UP000321567"/>
    </source>
</evidence>
<dbReference type="EMBL" id="BJZO01000050">
    <property type="protein sequence ID" value="GEO81834.1"/>
    <property type="molecule type" value="Genomic_DNA"/>
</dbReference>
<gene>
    <name evidence="1" type="ORF">ROR02_19650</name>
</gene>
<dbReference type="Proteomes" id="UP000321567">
    <property type="component" value="Unassembled WGS sequence"/>
</dbReference>
<evidence type="ECO:0000313" key="1">
    <source>
        <dbReference type="EMBL" id="GEO81834.1"/>
    </source>
</evidence>
<proteinExistence type="predicted"/>
<sequence>MAPEPATVTYLFHLAAGRDERITLRFAPETHLLLPEDGDAPPAWTHLAFHPCAPCPLAPTPGALCPFARALGGFVHRFDAFYSYERAVVEVITAQRTMVAPCSLQEALASIAGLIGATSGCPLLAFFRPMARFHLPFASEQETLVRAFSLHLLGEYLKAGGSGARPVSVEALEARYAAVSEVNRGMANRLRAAFSRDAAVNAIIILDTFAQAVPFVAGEALAELRPLFEGIPAPPPRSVGR</sequence>
<dbReference type="AlphaFoldDB" id="A0A512H8Q8"/>
<accession>A0A512H8Q8</accession>
<dbReference type="OrthoDB" id="9813686at2"/>
<organism evidence="1 2">
    <name type="scientific">Pararhodospirillum oryzae</name>
    <dbReference type="NCBI Taxonomy" id="478448"/>
    <lineage>
        <taxon>Bacteria</taxon>
        <taxon>Pseudomonadati</taxon>
        <taxon>Pseudomonadota</taxon>
        <taxon>Alphaproteobacteria</taxon>
        <taxon>Rhodospirillales</taxon>
        <taxon>Rhodospirillaceae</taxon>
        <taxon>Pararhodospirillum</taxon>
    </lineage>
</organism>
<keyword evidence="2" id="KW-1185">Reference proteome</keyword>